<dbReference type="EMBL" id="MAKX01000001">
    <property type="protein sequence ID" value="OCK44141.1"/>
    <property type="molecule type" value="Genomic_DNA"/>
</dbReference>
<dbReference type="AlphaFoldDB" id="A0A1B9Y362"/>
<dbReference type="Proteomes" id="UP000093186">
    <property type="component" value="Unassembled WGS sequence"/>
</dbReference>
<gene>
    <name evidence="1" type="ORF">BA195_05490</name>
</gene>
<protein>
    <recommendedName>
        <fullName evidence="3">HNH endonuclease 5 domain-containing protein</fullName>
    </recommendedName>
</protein>
<evidence type="ECO:0008006" key="3">
    <source>
        <dbReference type="Google" id="ProtNLM"/>
    </source>
</evidence>
<accession>A0A1B9Y362</accession>
<evidence type="ECO:0000313" key="1">
    <source>
        <dbReference type="EMBL" id="OCK44141.1"/>
    </source>
</evidence>
<dbReference type="OrthoDB" id="981624at2"/>
<dbReference type="RefSeq" id="WP_068703228.1">
    <property type="nucleotide sequence ID" value="NZ_JAUOSW010000005.1"/>
</dbReference>
<comment type="caution">
    <text evidence="1">The sequence shown here is derived from an EMBL/GenBank/DDBJ whole genome shotgun (WGS) entry which is preliminary data.</text>
</comment>
<name>A0A1B9Y362_9FLAO</name>
<keyword evidence="2" id="KW-1185">Reference proteome</keyword>
<reference evidence="1 2" key="1">
    <citation type="submission" date="2016-06" db="EMBL/GenBank/DDBJ databases">
        <title>Draft Genome Sequence of Tenacibaculum soleae UCD-KL19.</title>
        <authorList>
            <person name="Eisen J.A."/>
            <person name="Coil D.A."/>
            <person name="Lujan K.M."/>
        </authorList>
    </citation>
    <scope>NUCLEOTIDE SEQUENCE [LARGE SCALE GENOMIC DNA]</scope>
    <source>
        <strain evidence="1 2">UCD-KL19</strain>
    </source>
</reference>
<organism evidence="1 2">
    <name type="scientific">Tenacibaculum soleae</name>
    <dbReference type="NCBI Taxonomy" id="447689"/>
    <lineage>
        <taxon>Bacteria</taxon>
        <taxon>Pseudomonadati</taxon>
        <taxon>Bacteroidota</taxon>
        <taxon>Flavobacteriia</taxon>
        <taxon>Flavobacteriales</taxon>
        <taxon>Flavobacteriaceae</taxon>
        <taxon>Tenacibaculum</taxon>
    </lineage>
</organism>
<dbReference type="STRING" id="447689.BA195_05490"/>
<evidence type="ECO:0000313" key="2">
    <source>
        <dbReference type="Proteomes" id="UP000093186"/>
    </source>
</evidence>
<sequence>MSKCKLCLIKIADKKNSHIIPKFMGKRLFESTSPRHGVKIDGNGNLKKIQDSPKEDYIFCSSCEERFAKLEHYFSLKLKSIHNYLNEKDKFKIHTIQNNIILECYKIPFNAIKLFNYSLVWRASISNMHEFSSFKLNEFNEEILRTFLNSNLTLSYNQLTETLKNIQNKTSFDSYFFKCTVKNKYSRGIFAAYEFSKYSFGLFLVDIIIFFYTDKSKIPNEFKIISNIQTENALIAMTDIPNWKKLNAEPLKSINNNHN</sequence>
<proteinExistence type="predicted"/>